<protein>
    <recommendedName>
        <fullName evidence="3">Sulfotransferase domain-containing protein</fullName>
    </recommendedName>
</protein>
<proteinExistence type="predicted"/>
<accession>A0ABS2HGP8</accession>
<sequence>MNTVINYAKVLLPAKHVLLLSHMRSNSSLVSHLIGSNPQVSGYYEMHIGYYSWKSLYRQKLKYMEQNPNKPFQSIFFDKVLHDGHHVSEAIVNHPSVKLLFSIREPFETVVSTVKLYKKNKPEHEYATYEGAIDYYIQRANSLSEIYQSLSDKSRAMCFRASAVRDNPTDTLAQISDFMDLKQPLSESYTIMDKTGARLVGDNSKNIFSGKVLKNVPLEPDVIAQIPRQQELLDAYQNACQALGLNAG</sequence>
<name>A0ABS2HGP8_9VIBR</name>
<dbReference type="Gene3D" id="3.40.50.300">
    <property type="entry name" value="P-loop containing nucleotide triphosphate hydrolases"/>
    <property type="match status" value="1"/>
</dbReference>
<dbReference type="EMBL" id="JAFEUM010000001">
    <property type="protein sequence ID" value="MBM7034966.1"/>
    <property type="molecule type" value="Genomic_DNA"/>
</dbReference>
<reference evidence="1 2" key="1">
    <citation type="submission" date="2021-02" db="EMBL/GenBank/DDBJ databases">
        <authorList>
            <person name="Park J.-S."/>
        </authorList>
    </citation>
    <scope>NUCLEOTIDE SEQUENCE [LARGE SCALE GENOMIC DNA]</scope>
    <source>
        <strain evidence="1 2">188UL20-2</strain>
    </source>
</reference>
<dbReference type="SUPFAM" id="SSF52540">
    <property type="entry name" value="P-loop containing nucleoside triphosphate hydrolases"/>
    <property type="match status" value="1"/>
</dbReference>
<evidence type="ECO:0000313" key="1">
    <source>
        <dbReference type="EMBL" id="MBM7034966.1"/>
    </source>
</evidence>
<keyword evidence="2" id="KW-1185">Reference proteome</keyword>
<evidence type="ECO:0000313" key="2">
    <source>
        <dbReference type="Proteomes" id="UP000809621"/>
    </source>
</evidence>
<dbReference type="InterPro" id="IPR027417">
    <property type="entry name" value="P-loop_NTPase"/>
</dbReference>
<gene>
    <name evidence="1" type="ORF">JQC93_00995</name>
</gene>
<dbReference type="Proteomes" id="UP000809621">
    <property type="component" value="Unassembled WGS sequence"/>
</dbReference>
<dbReference type="RefSeq" id="WP_205156613.1">
    <property type="nucleotide sequence ID" value="NZ_JAFEUM010000001.1"/>
</dbReference>
<organism evidence="1 2">
    <name type="scientific">Vibrio ulleungensis</name>
    <dbReference type="NCBI Taxonomy" id="2807619"/>
    <lineage>
        <taxon>Bacteria</taxon>
        <taxon>Pseudomonadati</taxon>
        <taxon>Pseudomonadota</taxon>
        <taxon>Gammaproteobacteria</taxon>
        <taxon>Vibrionales</taxon>
        <taxon>Vibrionaceae</taxon>
        <taxon>Vibrio</taxon>
    </lineage>
</organism>
<evidence type="ECO:0008006" key="3">
    <source>
        <dbReference type="Google" id="ProtNLM"/>
    </source>
</evidence>
<comment type="caution">
    <text evidence="1">The sequence shown here is derived from an EMBL/GenBank/DDBJ whole genome shotgun (WGS) entry which is preliminary data.</text>
</comment>